<evidence type="ECO:0000313" key="13">
    <source>
        <dbReference type="EMBL" id="OGC63125.1"/>
    </source>
</evidence>
<organism evidence="13 14">
    <name type="scientific">candidate division WWE3 bacterium RIFOXYA2_FULL_46_9</name>
    <dbReference type="NCBI Taxonomy" id="1802636"/>
    <lineage>
        <taxon>Bacteria</taxon>
        <taxon>Katanobacteria</taxon>
    </lineage>
</organism>
<dbReference type="PIRSF" id="PIRSF006004">
    <property type="entry name" value="CHP00048"/>
    <property type="match status" value="1"/>
</dbReference>
<dbReference type="GO" id="GO:0030488">
    <property type="term" value="P:tRNA methylation"/>
    <property type="evidence" value="ECO:0007669"/>
    <property type="project" value="InterPro"/>
</dbReference>
<dbReference type="InterPro" id="IPR013785">
    <property type="entry name" value="Aldolase_TIM"/>
</dbReference>
<dbReference type="InterPro" id="IPR007197">
    <property type="entry name" value="rSAM"/>
</dbReference>
<evidence type="ECO:0000256" key="1">
    <source>
        <dbReference type="ARBA" id="ARBA00001966"/>
    </source>
</evidence>
<keyword evidence="8" id="KW-0949">S-adenosyl-L-methionine</keyword>
<dbReference type="Pfam" id="PF04055">
    <property type="entry name" value="Radical_SAM"/>
    <property type="match status" value="1"/>
</dbReference>
<evidence type="ECO:0000256" key="11">
    <source>
        <dbReference type="ARBA" id="ARBA00023014"/>
    </source>
</evidence>
<evidence type="ECO:0000256" key="4">
    <source>
        <dbReference type="ARBA" id="ARBA00022490"/>
    </source>
</evidence>
<evidence type="ECO:0000313" key="14">
    <source>
        <dbReference type="Proteomes" id="UP000176614"/>
    </source>
</evidence>
<dbReference type="AlphaFoldDB" id="A0A1F4W1A2"/>
<evidence type="ECO:0000259" key="12">
    <source>
        <dbReference type="PROSITE" id="PS51918"/>
    </source>
</evidence>
<sequence>MEIELLRTRATKIAEILTKTNSPSYRGKQILGEIYKNYKFSYSAMTSLPLELRNNLVSEMGDSALTLTKVTESKEEQATKVLFQTTDGCKIEAVLMSFQPNDSRDYVHNSLCISSQVGCALGCTFCTTGKLGFTRNLSVDEITDQILFFLGNGQEINNILFMGMGEPFANPNVFDALKIITSKEGLGFGKRHVSVSTVGIIPGIKRLQQEFPEVKLAFSLHSPFDEQRLELMPITKMYPINDVMLSLKEFVEKTNKRVFIAYILLENVNDSIGHAEELARLIKKQGEKSYLYHVNLIRFHPGQTEKHFNTPSTKRVEIFTKTLDKLGIQNTLRQSFGVGIEGGCGQLAAKIPQAEN</sequence>
<dbReference type="EMBL" id="MEVT01000008">
    <property type="protein sequence ID" value="OGC63125.1"/>
    <property type="molecule type" value="Genomic_DNA"/>
</dbReference>
<dbReference type="SFLD" id="SFLDF00275">
    <property type="entry name" value="adenosine_C2_methyltransferase"/>
    <property type="match status" value="1"/>
</dbReference>
<evidence type="ECO:0000256" key="8">
    <source>
        <dbReference type="ARBA" id="ARBA00022691"/>
    </source>
</evidence>
<keyword evidence="11" id="KW-0411">Iron-sulfur</keyword>
<keyword evidence="9" id="KW-0479">Metal-binding</keyword>
<dbReference type="GO" id="GO:0008173">
    <property type="term" value="F:RNA methyltransferase activity"/>
    <property type="evidence" value="ECO:0007669"/>
    <property type="project" value="InterPro"/>
</dbReference>
<keyword evidence="5" id="KW-0698">rRNA processing</keyword>
<proteinExistence type="predicted"/>
<dbReference type="Proteomes" id="UP000176614">
    <property type="component" value="Unassembled WGS sequence"/>
</dbReference>
<keyword evidence="3" id="KW-0004">4Fe-4S</keyword>
<evidence type="ECO:0000256" key="10">
    <source>
        <dbReference type="ARBA" id="ARBA00023004"/>
    </source>
</evidence>
<dbReference type="GO" id="GO:0051539">
    <property type="term" value="F:4 iron, 4 sulfur cluster binding"/>
    <property type="evidence" value="ECO:0007669"/>
    <property type="project" value="UniProtKB-KW"/>
</dbReference>
<evidence type="ECO:0000256" key="3">
    <source>
        <dbReference type="ARBA" id="ARBA00022485"/>
    </source>
</evidence>
<dbReference type="PANTHER" id="PTHR30544:SF5">
    <property type="entry name" value="RADICAL SAM CORE DOMAIN-CONTAINING PROTEIN"/>
    <property type="match status" value="1"/>
</dbReference>
<dbReference type="SFLD" id="SFLDS00029">
    <property type="entry name" value="Radical_SAM"/>
    <property type="match status" value="1"/>
</dbReference>
<keyword evidence="10" id="KW-0408">Iron</keyword>
<comment type="cofactor">
    <cofactor evidence="1">
        <name>[4Fe-4S] cluster</name>
        <dbReference type="ChEBI" id="CHEBI:49883"/>
    </cofactor>
</comment>
<dbReference type="GO" id="GO:0070475">
    <property type="term" value="P:rRNA base methylation"/>
    <property type="evidence" value="ECO:0007669"/>
    <property type="project" value="InterPro"/>
</dbReference>
<dbReference type="GO" id="GO:0046872">
    <property type="term" value="F:metal ion binding"/>
    <property type="evidence" value="ECO:0007669"/>
    <property type="project" value="UniProtKB-KW"/>
</dbReference>
<reference evidence="13 14" key="1">
    <citation type="journal article" date="2016" name="Nat. Commun.">
        <title>Thousands of microbial genomes shed light on interconnected biogeochemical processes in an aquifer system.</title>
        <authorList>
            <person name="Anantharaman K."/>
            <person name="Brown C.T."/>
            <person name="Hug L.A."/>
            <person name="Sharon I."/>
            <person name="Castelle C.J."/>
            <person name="Probst A.J."/>
            <person name="Thomas B.C."/>
            <person name="Singh A."/>
            <person name="Wilkins M.J."/>
            <person name="Karaoz U."/>
            <person name="Brodie E.L."/>
            <person name="Williams K.H."/>
            <person name="Hubbard S.S."/>
            <person name="Banfield J.F."/>
        </authorList>
    </citation>
    <scope>NUCLEOTIDE SEQUENCE [LARGE SCALE GENOMIC DNA]</scope>
</reference>
<dbReference type="GO" id="GO:0005737">
    <property type="term" value="C:cytoplasm"/>
    <property type="evidence" value="ECO:0007669"/>
    <property type="project" value="UniProtKB-SubCell"/>
</dbReference>
<keyword evidence="7 13" id="KW-0808">Transferase</keyword>
<evidence type="ECO:0000256" key="2">
    <source>
        <dbReference type="ARBA" id="ARBA00004496"/>
    </source>
</evidence>
<dbReference type="InterPro" id="IPR058240">
    <property type="entry name" value="rSAM_sf"/>
</dbReference>
<dbReference type="SFLD" id="SFLDG01062">
    <property type="entry name" value="methyltransferase_(Class_A)"/>
    <property type="match status" value="1"/>
</dbReference>
<dbReference type="SUPFAM" id="SSF102114">
    <property type="entry name" value="Radical SAM enzymes"/>
    <property type="match status" value="1"/>
</dbReference>
<keyword evidence="4" id="KW-0963">Cytoplasm</keyword>
<gene>
    <name evidence="13" type="ORF">A2264_00290</name>
</gene>
<dbReference type="CDD" id="cd01335">
    <property type="entry name" value="Radical_SAM"/>
    <property type="match status" value="1"/>
</dbReference>
<name>A0A1F4W1A2_UNCKA</name>
<dbReference type="NCBIfam" id="TIGR00048">
    <property type="entry name" value="rRNA_mod_RlmN"/>
    <property type="match status" value="1"/>
</dbReference>
<evidence type="ECO:0000256" key="5">
    <source>
        <dbReference type="ARBA" id="ARBA00022552"/>
    </source>
</evidence>
<accession>A0A1F4W1A2</accession>
<evidence type="ECO:0000256" key="9">
    <source>
        <dbReference type="ARBA" id="ARBA00022723"/>
    </source>
</evidence>
<dbReference type="InterPro" id="IPR004383">
    <property type="entry name" value="rRNA_lsu_MTrfase_RlmN/Cfr"/>
</dbReference>
<protein>
    <submittedName>
        <fullName evidence="13">23S rRNA (Adenine(2503)-C(2))-methyltransferase</fullName>
    </submittedName>
</protein>
<feature type="domain" description="Radical SAM core" evidence="12">
    <location>
        <begin position="105"/>
        <end position="341"/>
    </location>
</feature>
<evidence type="ECO:0000256" key="7">
    <source>
        <dbReference type="ARBA" id="ARBA00022679"/>
    </source>
</evidence>
<dbReference type="InterPro" id="IPR040072">
    <property type="entry name" value="Methyltransferase_A"/>
</dbReference>
<comment type="subcellular location">
    <subcellularLocation>
        <location evidence="2">Cytoplasm</location>
    </subcellularLocation>
</comment>
<dbReference type="Gene3D" id="3.20.20.70">
    <property type="entry name" value="Aldolase class I"/>
    <property type="match status" value="1"/>
</dbReference>
<evidence type="ECO:0000256" key="6">
    <source>
        <dbReference type="ARBA" id="ARBA00022603"/>
    </source>
</evidence>
<dbReference type="PANTHER" id="PTHR30544">
    <property type="entry name" value="23S RRNA METHYLTRANSFERASE"/>
    <property type="match status" value="1"/>
</dbReference>
<dbReference type="InterPro" id="IPR027492">
    <property type="entry name" value="RNA_MTrfase_RlmN"/>
</dbReference>
<dbReference type="PROSITE" id="PS51918">
    <property type="entry name" value="RADICAL_SAM"/>
    <property type="match status" value="1"/>
</dbReference>
<keyword evidence="6 13" id="KW-0489">Methyltransferase</keyword>
<dbReference type="Gene3D" id="1.10.150.530">
    <property type="match status" value="1"/>
</dbReference>
<comment type="caution">
    <text evidence="13">The sequence shown here is derived from an EMBL/GenBank/DDBJ whole genome shotgun (WGS) entry which is preliminary data.</text>
</comment>